<accession>A0A1I8NSS9</accession>
<evidence type="ECO:0000259" key="6">
    <source>
        <dbReference type="Pfam" id="PF00884"/>
    </source>
</evidence>
<dbReference type="Gene3D" id="3.30.1120.10">
    <property type="match status" value="1"/>
</dbReference>
<evidence type="ECO:0000256" key="3">
    <source>
        <dbReference type="ARBA" id="ARBA00022723"/>
    </source>
</evidence>
<dbReference type="PANTHER" id="PTHR10342">
    <property type="entry name" value="ARYLSULFATASE"/>
    <property type="match status" value="1"/>
</dbReference>
<reference evidence="7" key="1">
    <citation type="submission" date="2020-05" db="UniProtKB">
        <authorList>
            <consortium name="EnsemblMetazoa"/>
        </authorList>
    </citation>
    <scope>IDENTIFICATION</scope>
    <source>
        <strain evidence="7">USDA</strain>
    </source>
</reference>
<comment type="similarity">
    <text evidence="2">Belongs to the sulfatase family.</text>
</comment>
<evidence type="ECO:0000313" key="8">
    <source>
        <dbReference type="Proteomes" id="UP000095300"/>
    </source>
</evidence>
<name>A0A1I8NSS9_STOCA</name>
<protein>
    <recommendedName>
        <fullName evidence="6">Sulfatase N-terminal domain-containing protein</fullName>
    </recommendedName>
</protein>
<comment type="cofactor">
    <cofactor evidence="1">
        <name>Ca(2+)</name>
        <dbReference type="ChEBI" id="CHEBI:29108"/>
    </cofactor>
</comment>
<dbReference type="InterPro" id="IPR000917">
    <property type="entry name" value="Sulfatase_N"/>
</dbReference>
<evidence type="ECO:0000313" key="7">
    <source>
        <dbReference type="EnsemblMetazoa" id="SCAU001702-PA"/>
    </source>
</evidence>
<dbReference type="AlphaFoldDB" id="A0A1I8NSS9"/>
<evidence type="ECO:0000256" key="2">
    <source>
        <dbReference type="ARBA" id="ARBA00008779"/>
    </source>
</evidence>
<gene>
    <name evidence="7" type="primary">106094323</name>
</gene>
<evidence type="ECO:0000256" key="4">
    <source>
        <dbReference type="ARBA" id="ARBA00022837"/>
    </source>
</evidence>
<evidence type="ECO:0000256" key="1">
    <source>
        <dbReference type="ARBA" id="ARBA00001913"/>
    </source>
</evidence>
<dbReference type="Pfam" id="PF00884">
    <property type="entry name" value="Sulfatase"/>
    <property type="match status" value="1"/>
</dbReference>
<dbReference type="EnsemblMetazoa" id="SCAU001702-RA">
    <property type="protein sequence ID" value="SCAU001702-PA"/>
    <property type="gene ID" value="SCAU001702"/>
</dbReference>
<sequence>MVSKLDESVGRIIHSLGKASRLDNSIVLFYSDNGGPTVGTFNNTGSNWPLRGQKFSPWEGAVRVPAAIWSPLLKKKSSISEQPIYVGDFLPTLAAAANIKIKHKIDGVNVWPHLMSGKPFGWTSKDKETELFETFEDIWNLTSDMNDQYKYLKAHKTEGWPLNNLEPDFLHSLNEIWNLTSYTKDQYNHLMTVEPDGGSLQHKEPEILHMMDEIWNLTSYMRGQYKYILGTTIDGQYDGVLSQRNPNVIDPRDGKYEQTIKSTLTSKALGKYDDKKLSNELIRKLRSKSEIVCPNSGTPCDALSEECLYNIWLDPCEQNNLARHPKYAKILNEMRQGVEFFRSTAVPPKTGGIKPEYGPSRHNCLWSNYLEEAPTDYILQCDYGSPPCQT</sequence>
<dbReference type="PANTHER" id="PTHR10342:SF264">
    <property type="entry name" value="MIP05773P-RELATED"/>
    <property type="match status" value="1"/>
</dbReference>
<keyword evidence="5" id="KW-0325">Glycoprotein</keyword>
<dbReference type="VEuPathDB" id="VectorBase:SCAU001702"/>
<dbReference type="InterPro" id="IPR047115">
    <property type="entry name" value="ARSB"/>
</dbReference>
<dbReference type="Proteomes" id="UP000095300">
    <property type="component" value="Unassembled WGS sequence"/>
</dbReference>
<evidence type="ECO:0000256" key="5">
    <source>
        <dbReference type="ARBA" id="ARBA00023180"/>
    </source>
</evidence>
<dbReference type="Gene3D" id="3.40.720.10">
    <property type="entry name" value="Alkaline Phosphatase, subunit A"/>
    <property type="match status" value="1"/>
</dbReference>
<keyword evidence="3" id="KW-0479">Metal-binding</keyword>
<organism evidence="7 8">
    <name type="scientific">Stomoxys calcitrans</name>
    <name type="common">Stable fly</name>
    <name type="synonym">Conops calcitrans</name>
    <dbReference type="NCBI Taxonomy" id="35570"/>
    <lineage>
        <taxon>Eukaryota</taxon>
        <taxon>Metazoa</taxon>
        <taxon>Ecdysozoa</taxon>
        <taxon>Arthropoda</taxon>
        <taxon>Hexapoda</taxon>
        <taxon>Insecta</taxon>
        <taxon>Pterygota</taxon>
        <taxon>Neoptera</taxon>
        <taxon>Endopterygota</taxon>
        <taxon>Diptera</taxon>
        <taxon>Brachycera</taxon>
        <taxon>Muscomorpha</taxon>
        <taxon>Muscoidea</taxon>
        <taxon>Muscidae</taxon>
        <taxon>Stomoxys</taxon>
    </lineage>
</organism>
<feature type="domain" description="Sulfatase N-terminal" evidence="6">
    <location>
        <begin position="2"/>
        <end position="99"/>
    </location>
</feature>
<keyword evidence="4" id="KW-0106">Calcium</keyword>
<dbReference type="SUPFAM" id="SSF53649">
    <property type="entry name" value="Alkaline phosphatase-like"/>
    <property type="match status" value="2"/>
</dbReference>
<dbReference type="STRING" id="35570.A0A1I8NSS9"/>
<dbReference type="InterPro" id="IPR017850">
    <property type="entry name" value="Alkaline_phosphatase_core_sf"/>
</dbReference>
<dbReference type="GO" id="GO:0046872">
    <property type="term" value="F:metal ion binding"/>
    <property type="evidence" value="ECO:0007669"/>
    <property type="project" value="UniProtKB-KW"/>
</dbReference>
<proteinExistence type="inferred from homology"/>
<dbReference type="GO" id="GO:0008484">
    <property type="term" value="F:sulfuric ester hydrolase activity"/>
    <property type="evidence" value="ECO:0007669"/>
    <property type="project" value="InterPro"/>
</dbReference>
<keyword evidence="8" id="KW-1185">Reference proteome</keyword>